<organism evidence="2 3">
    <name type="scientific">Pristionchus fissidentatus</name>
    <dbReference type="NCBI Taxonomy" id="1538716"/>
    <lineage>
        <taxon>Eukaryota</taxon>
        <taxon>Metazoa</taxon>
        <taxon>Ecdysozoa</taxon>
        <taxon>Nematoda</taxon>
        <taxon>Chromadorea</taxon>
        <taxon>Rhabditida</taxon>
        <taxon>Rhabditina</taxon>
        <taxon>Diplogasteromorpha</taxon>
        <taxon>Diplogasteroidea</taxon>
        <taxon>Neodiplogasteridae</taxon>
        <taxon>Pristionchus</taxon>
    </lineage>
</organism>
<proteinExistence type="predicted"/>
<feature type="transmembrane region" description="Helical" evidence="1">
    <location>
        <begin position="26"/>
        <end position="48"/>
    </location>
</feature>
<evidence type="ECO:0000256" key="1">
    <source>
        <dbReference type="SAM" id="Phobius"/>
    </source>
</evidence>
<evidence type="ECO:0000313" key="3">
    <source>
        <dbReference type="Proteomes" id="UP001432322"/>
    </source>
</evidence>
<name>A0AAV5WTJ5_9BILA</name>
<reference evidence="2" key="1">
    <citation type="submission" date="2023-10" db="EMBL/GenBank/DDBJ databases">
        <title>Genome assembly of Pristionchus species.</title>
        <authorList>
            <person name="Yoshida K."/>
            <person name="Sommer R.J."/>
        </authorList>
    </citation>
    <scope>NUCLEOTIDE SEQUENCE</scope>
    <source>
        <strain evidence="2">RS5133</strain>
    </source>
</reference>
<evidence type="ECO:0008006" key="4">
    <source>
        <dbReference type="Google" id="ProtNLM"/>
    </source>
</evidence>
<accession>A0AAV5WTJ5</accession>
<comment type="caution">
    <text evidence="2">The sequence shown here is derived from an EMBL/GenBank/DDBJ whole genome shotgun (WGS) entry which is preliminary data.</text>
</comment>
<keyword evidence="1" id="KW-0812">Transmembrane</keyword>
<dbReference type="EMBL" id="BTSY01000006">
    <property type="protein sequence ID" value="GMT34397.1"/>
    <property type="molecule type" value="Genomic_DNA"/>
</dbReference>
<keyword evidence="1" id="KW-1133">Transmembrane helix</keyword>
<protein>
    <recommendedName>
        <fullName evidence="4">Type VI secretion protein</fullName>
    </recommendedName>
</protein>
<evidence type="ECO:0000313" key="2">
    <source>
        <dbReference type="EMBL" id="GMT34397.1"/>
    </source>
</evidence>
<keyword evidence="1" id="KW-0472">Membrane</keyword>
<keyword evidence="3" id="KW-1185">Reference proteome</keyword>
<dbReference type="Proteomes" id="UP001432322">
    <property type="component" value="Unassembled WGS sequence"/>
</dbReference>
<sequence length="118" mass="13629">MAHTDDDENPAMSTTKFLIFKDPDPGFSQTAISVLTNFVLSNMMLYGVTGNARMAYLTSLITIPVSAVMCVRDSRNDYEKWKEMRLLKLKGVPDRFLPHRCKYDWTDYDRKKALSPRE</sequence>
<gene>
    <name evidence="2" type="ORF">PFISCL1PPCAC_25694</name>
</gene>
<dbReference type="AlphaFoldDB" id="A0AAV5WTJ5"/>